<dbReference type="SMART" id="SM00228">
    <property type="entry name" value="PDZ"/>
    <property type="match status" value="1"/>
</dbReference>
<dbReference type="Pfam" id="PF13180">
    <property type="entry name" value="PDZ_2"/>
    <property type="match status" value="1"/>
</dbReference>
<evidence type="ECO:0000256" key="8">
    <source>
        <dbReference type="ARBA" id="ARBA00022989"/>
    </source>
</evidence>
<dbReference type="GO" id="GO:0005886">
    <property type="term" value="C:plasma membrane"/>
    <property type="evidence" value="ECO:0007669"/>
    <property type="project" value="UniProtKB-SubCell"/>
</dbReference>
<dbReference type="EMBL" id="JACHXZ010000004">
    <property type="protein sequence ID" value="MBB3169772.1"/>
    <property type="molecule type" value="Genomic_DNA"/>
</dbReference>
<keyword evidence="4" id="KW-1003">Cell membrane</keyword>
<protein>
    <submittedName>
        <fullName evidence="11">General secretion pathway protein C</fullName>
    </submittedName>
</protein>
<dbReference type="Proteomes" id="UP000559987">
    <property type="component" value="Unassembled WGS sequence"/>
</dbReference>
<evidence type="ECO:0000256" key="5">
    <source>
        <dbReference type="ARBA" id="ARBA00022519"/>
    </source>
</evidence>
<name>A0A839UPK2_9GAMM</name>
<evidence type="ECO:0000256" key="4">
    <source>
        <dbReference type="ARBA" id="ARBA00022475"/>
    </source>
</evidence>
<keyword evidence="12" id="KW-1185">Reference proteome</keyword>
<dbReference type="InterPro" id="IPR024961">
    <property type="entry name" value="T2SS_GspC_N"/>
</dbReference>
<comment type="caution">
    <text evidence="11">The sequence shown here is derived from an EMBL/GenBank/DDBJ whole genome shotgun (WGS) entry which is preliminary data.</text>
</comment>
<feature type="domain" description="PDZ" evidence="10">
    <location>
        <begin position="213"/>
        <end position="286"/>
    </location>
</feature>
<accession>A0A839UPK2</accession>
<keyword evidence="7" id="KW-0653">Protein transport</keyword>
<dbReference type="NCBIfam" id="TIGR01713">
    <property type="entry name" value="typeII_sec_gspC"/>
    <property type="match status" value="1"/>
</dbReference>
<gene>
    <name evidence="11" type="ORF">FHS30_002985</name>
</gene>
<dbReference type="InterPro" id="IPR036034">
    <property type="entry name" value="PDZ_sf"/>
</dbReference>
<dbReference type="Gene3D" id="2.30.42.10">
    <property type="match status" value="1"/>
</dbReference>
<dbReference type="RefSeq" id="WP_183911261.1">
    <property type="nucleotide sequence ID" value="NZ_JACHXZ010000004.1"/>
</dbReference>
<dbReference type="AlphaFoldDB" id="A0A839UPK2"/>
<dbReference type="Gene3D" id="2.30.30.830">
    <property type="match status" value="1"/>
</dbReference>
<evidence type="ECO:0000256" key="6">
    <source>
        <dbReference type="ARBA" id="ARBA00022692"/>
    </source>
</evidence>
<keyword evidence="5" id="KW-0997">Cell inner membrane</keyword>
<evidence type="ECO:0000313" key="12">
    <source>
        <dbReference type="Proteomes" id="UP000559987"/>
    </source>
</evidence>
<reference evidence="11 12" key="1">
    <citation type="submission" date="2020-08" db="EMBL/GenBank/DDBJ databases">
        <title>Genomic Encyclopedia of Type Strains, Phase III (KMG-III): the genomes of soil and plant-associated and newly described type strains.</title>
        <authorList>
            <person name="Whitman W."/>
        </authorList>
    </citation>
    <scope>NUCLEOTIDE SEQUENCE [LARGE SCALE GENOMIC DNA]</scope>
    <source>
        <strain evidence="11 12">CECT 8571</strain>
    </source>
</reference>
<dbReference type="SUPFAM" id="SSF50156">
    <property type="entry name" value="PDZ domain-like"/>
    <property type="match status" value="1"/>
</dbReference>
<evidence type="ECO:0000256" key="1">
    <source>
        <dbReference type="ARBA" id="ARBA00004533"/>
    </source>
</evidence>
<dbReference type="GO" id="GO:0015627">
    <property type="term" value="C:type II protein secretion system complex"/>
    <property type="evidence" value="ECO:0007669"/>
    <property type="project" value="InterPro"/>
</dbReference>
<dbReference type="InterPro" id="IPR001639">
    <property type="entry name" value="T2SS_protein-GspC"/>
</dbReference>
<comment type="similarity">
    <text evidence="2">Belongs to the GSP C family.</text>
</comment>
<proteinExistence type="inferred from homology"/>
<dbReference type="Pfam" id="PF11356">
    <property type="entry name" value="T2SSC"/>
    <property type="match status" value="1"/>
</dbReference>
<dbReference type="GO" id="GO:0015628">
    <property type="term" value="P:protein secretion by the type II secretion system"/>
    <property type="evidence" value="ECO:0007669"/>
    <property type="project" value="InterPro"/>
</dbReference>
<evidence type="ECO:0000256" key="9">
    <source>
        <dbReference type="ARBA" id="ARBA00023136"/>
    </source>
</evidence>
<evidence type="ECO:0000259" key="10">
    <source>
        <dbReference type="SMART" id="SM00228"/>
    </source>
</evidence>
<evidence type="ECO:0000256" key="7">
    <source>
        <dbReference type="ARBA" id="ARBA00022927"/>
    </source>
</evidence>
<keyword evidence="9" id="KW-0472">Membrane</keyword>
<comment type="subcellular location">
    <subcellularLocation>
        <location evidence="1">Cell inner membrane</location>
    </subcellularLocation>
</comment>
<evidence type="ECO:0000256" key="3">
    <source>
        <dbReference type="ARBA" id="ARBA00022448"/>
    </source>
</evidence>
<evidence type="ECO:0000256" key="2">
    <source>
        <dbReference type="ARBA" id="ARBA00007986"/>
    </source>
</evidence>
<organism evidence="11 12">
    <name type="scientific">Simiduia aestuariiviva</name>
    <dbReference type="NCBI Taxonomy" id="1510459"/>
    <lineage>
        <taxon>Bacteria</taxon>
        <taxon>Pseudomonadati</taxon>
        <taxon>Pseudomonadota</taxon>
        <taxon>Gammaproteobacteria</taxon>
        <taxon>Cellvibrionales</taxon>
        <taxon>Cellvibrionaceae</taxon>
        <taxon>Simiduia</taxon>
    </lineage>
</organism>
<sequence length="296" mass="31989">MSQWLARLLAVPAIWWQRVGLLLLVLWFTYSLAKLVWLLAAQPSAFVAEGQSVNLPLLTAEPAAQALDIDAFAQLNPFGKAAEEPVEESFAPSIEDEAQETRLQLQLQGVIATGDAKLDKAIIANGSAQDLYAIGDALPGGANVKLSKVLSDRVVIENNGRYELLWLYDKSERAKPTPAAAPPKQLRASAKISRDVAQRYADTRDLTAKSLADVVKISLKREGAEVMGFEVRPGRDRDVFDAMGLQAGDIVTAVNGTPMADQATAIQVAKSLRSARSARLTVLRGGEETEINISLE</sequence>
<keyword evidence="8" id="KW-1133">Transmembrane helix</keyword>
<keyword evidence="3" id="KW-0813">Transport</keyword>
<evidence type="ECO:0000313" key="11">
    <source>
        <dbReference type="EMBL" id="MBB3169772.1"/>
    </source>
</evidence>
<keyword evidence="6" id="KW-0812">Transmembrane</keyword>
<dbReference type="InterPro" id="IPR001478">
    <property type="entry name" value="PDZ"/>
</dbReference>